<dbReference type="EMBL" id="JAAIFS010000004">
    <property type="protein sequence ID" value="NEV89337.1"/>
    <property type="molecule type" value="Genomic_DNA"/>
</dbReference>
<name>A0A6B3QQZ1_STRTE</name>
<accession>A0A6B3QQZ1</accession>
<dbReference type="RefSeq" id="WP_164459419.1">
    <property type="nucleotide sequence ID" value="NZ_JAAIFS010000004.1"/>
</dbReference>
<comment type="caution">
    <text evidence="1">The sequence shown here is derived from an EMBL/GenBank/DDBJ whole genome shotgun (WGS) entry which is preliminary data.</text>
</comment>
<sequence>MSTTPPGSGLVDLRPRLVTPRRLGAAAVVYGVFVAGWYLGQPVTPECHVDQATIDRVAERYRPEPSPTPAPAYSPIPASSAFPDRSAFADIRPVQSLAVDTLTVTSYAVACTNDMGERPRLRAWFDGDGE</sequence>
<organism evidence="1">
    <name type="scientific">Streptomyces tendae</name>
    <dbReference type="NCBI Taxonomy" id="1932"/>
    <lineage>
        <taxon>Bacteria</taxon>
        <taxon>Bacillati</taxon>
        <taxon>Actinomycetota</taxon>
        <taxon>Actinomycetes</taxon>
        <taxon>Kitasatosporales</taxon>
        <taxon>Streptomycetaceae</taxon>
        <taxon>Streptomyces</taxon>
    </lineage>
</organism>
<protein>
    <submittedName>
        <fullName evidence="1">Uncharacterized protein</fullName>
    </submittedName>
</protein>
<dbReference type="AlphaFoldDB" id="A0A6B3QQZ1"/>
<gene>
    <name evidence="1" type="ORF">GUR47_22120</name>
</gene>
<evidence type="ECO:0000313" key="1">
    <source>
        <dbReference type="EMBL" id="NEV89337.1"/>
    </source>
</evidence>
<reference evidence="1" key="1">
    <citation type="journal article" date="2020" name="Microorganisms">
        <title>Isolation, Genomic and Metabolomic Characterization of Streptomyces tendae VITAKN with Quorum Sensing Inhibitory Activity from Southern India.</title>
        <authorList>
            <person name="Ishaque N.M."/>
            <person name="Burgsdorf I."/>
            <person name="Limlingan Malit J.J."/>
            <person name="Saha S."/>
            <person name="Teta R."/>
            <person name="Ewe D."/>
            <person name="Kannabiran K."/>
            <person name="Hrouzek P."/>
            <person name="Steindler L."/>
            <person name="Costantino V."/>
            <person name="Saurav K."/>
        </authorList>
    </citation>
    <scope>NUCLEOTIDE SEQUENCE</scope>
    <source>
        <strain evidence="1">VITAKN</strain>
    </source>
</reference>
<proteinExistence type="predicted"/>